<feature type="region of interest" description="Disordered" evidence="1">
    <location>
        <begin position="144"/>
        <end position="165"/>
    </location>
</feature>
<evidence type="ECO:0000313" key="3">
    <source>
        <dbReference type="EMBL" id="KAJ4005962.1"/>
    </source>
</evidence>
<protein>
    <submittedName>
        <fullName evidence="3">Uncharacterized protein</fullName>
    </submittedName>
</protein>
<gene>
    <name evidence="3" type="ORF">NW766_010786</name>
</gene>
<feature type="compositionally biased region" description="Low complexity" evidence="1">
    <location>
        <begin position="144"/>
        <end position="159"/>
    </location>
</feature>
<comment type="caution">
    <text evidence="3">The sequence shown here is derived from an EMBL/GenBank/DDBJ whole genome shotgun (WGS) entry which is preliminary data.</text>
</comment>
<dbReference type="OrthoDB" id="5104922at2759"/>
<proteinExistence type="predicted"/>
<dbReference type="Proteomes" id="UP001152130">
    <property type="component" value="Unassembled WGS sequence"/>
</dbReference>
<evidence type="ECO:0000256" key="2">
    <source>
        <dbReference type="SAM" id="SignalP"/>
    </source>
</evidence>
<keyword evidence="4" id="KW-1185">Reference proteome</keyword>
<organism evidence="3 4">
    <name type="scientific">Fusarium irregulare</name>
    <dbReference type="NCBI Taxonomy" id="2494466"/>
    <lineage>
        <taxon>Eukaryota</taxon>
        <taxon>Fungi</taxon>
        <taxon>Dikarya</taxon>
        <taxon>Ascomycota</taxon>
        <taxon>Pezizomycotina</taxon>
        <taxon>Sordariomycetes</taxon>
        <taxon>Hypocreomycetidae</taxon>
        <taxon>Hypocreales</taxon>
        <taxon>Nectriaceae</taxon>
        <taxon>Fusarium</taxon>
        <taxon>Fusarium incarnatum-equiseti species complex</taxon>
    </lineage>
</organism>
<dbReference type="EMBL" id="JAPDHF010000020">
    <property type="protein sequence ID" value="KAJ4005962.1"/>
    <property type="molecule type" value="Genomic_DNA"/>
</dbReference>
<feature type="signal peptide" evidence="2">
    <location>
        <begin position="1"/>
        <end position="15"/>
    </location>
</feature>
<evidence type="ECO:0000256" key="1">
    <source>
        <dbReference type="SAM" id="MobiDB-lite"/>
    </source>
</evidence>
<evidence type="ECO:0000313" key="4">
    <source>
        <dbReference type="Proteomes" id="UP001152130"/>
    </source>
</evidence>
<reference evidence="3" key="1">
    <citation type="submission" date="2022-10" db="EMBL/GenBank/DDBJ databases">
        <title>Fusarium specimens isolated from Avocado Roots.</title>
        <authorList>
            <person name="Stajich J."/>
            <person name="Roper C."/>
            <person name="Heimlech-Rivalta G."/>
        </authorList>
    </citation>
    <scope>NUCLEOTIDE SEQUENCE</scope>
    <source>
        <strain evidence="3">CF00143</strain>
    </source>
</reference>
<dbReference type="AlphaFoldDB" id="A0A9W8PGI8"/>
<name>A0A9W8PGI8_9HYPO</name>
<feature type="chain" id="PRO_5040783490" evidence="2">
    <location>
        <begin position="16"/>
        <end position="165"/>
    </location>
</feature>
<keyword evidence="2" id="KW-0732">Signal</keyword>
<accession>A0A9W8PGI8</accession>
<sequence>MKSVIALAFFSGALAMPQFNEAQLSAFFDSLNSLLDGFPGEPTATQSMTDILTFSTAISGTPTEITTAVAATPDAFDNVGDFGFDKRQAPGDLEAIISSLNALITPATTADGCVTDVVPVPTTVDGVPTVVSSVAAVPTGPVAAPDAPAAAPAAPAAGPGEAGGF</sequence>